<keyword evidence="1" id="KW-0812">Transmembrane</keyword>
<evidence type="ECO:0000313" key="2">
    <source>
        <dbReference type="EMBL" id="QIS49081.1"/>
    </source>
</evidence>
<geneLocation type="mitochondrion" evidence="2"/>
<accession>A0A6H0BAL7</accession>
<feature type="transmembrane region" description="Helical" evidence="1">
    <location>
        <begin position="189"/>
        <end position="211"/>
    </location>
</feature>
<keyword evidence="2" id="KW-0496">Mitochondrion</keyword>
<gene>
    <name evidence="2" type="primary">orf274</name>
</gene>
<proteinExistence type="predicted"/>
<dbReference type="EMBL" id="MT107156">
    <property type="protein sequence ID" value="QIS49081.1"/>
    <property type="molecule type" value="Genomic_DNA"/>
</dbReference>
<organism evidence="2">
    <name type="scientific">Metarhizium rileyi (strain RCEF 4871)</name>
    <name type="common">Nomuraea rileyi</name>
    <dbReference type="NCBI Taxonomy" id="1649241"/>
    <lineage>
        <taxon>Eukaryota</taxon>
        <taxon>Fungi</taxon>
        <taxon>Dikarya</taxon>
        <taxon>Ascomycota</taxon>
        <taxon>Pezizomycotina</taxon>
        <taxon>Sordariomycetes</taxon>
        <taxon>Hypocreomycetidae</taxon>
        <taxon>Hypocreales</taxon>
        <taxon>Clavicipitaceae</taxon>
        <taxon>Metarhizium</taxon>
    </lineage>
</organism>
<name>A0A6H0BAL7_METRR</name>
<sequence length="274" mass="30567">MSCQFNFSMFTFCFLSTFLICWSRLYLNTGPPFIYRLMVTPTWFLNILFFIIFYIIIYLFVSEDQMSIFYLADKNNTSINIGENASVNITDAKVTIPINYLNKTAAAISMGAGVSAGIQAAKYTGGSPVVKLAAAGIAVGAVQLGTVGMSKILGSTPTNNSSSSKLVANLVQEGSLNDYPLNLLHEVNGLLICALAFIYIILNIYISKYIISKDFVKYIPPSIQNHKIGKFLVFWLNKYLNLWSKNSNYFLGFCYIMLLFCVAMSKLFLFIILS</sequence>
<evidence type="ECO:0000256" key="1">
    <source>
        <dbReference type="SAM" id="Phobius"/>
    </source>
</evidence>
<feature type="transmembrane region" description="Helical" evidence="1">
    <location>
        <begin position="33"/>
        <end position="61"/>
    </location>
</feature>
<protein>
    <submittedName>
        <fullName evidence="2">Uncharacterized protein</fullName>
    </submittedName>
</protein>
<feature type="transmembrane region" description="Helical" evidence="1">
    <location>
        <begin position="249"/>
        <end position="273"/>
    </location>
</feature>
<reference evidence="2" key="1">
    <citation type="journal article" date="2020" name="Mitochondrial DNA Part B Resour">
        <title>Complete mitogenome of the entomopathogenic fungus Metarhizium rileyi.</title>
        <authorList>
            <person name="Zhang S."/>
            <person name="Ren L.-Y."/>
            <person name="Zhang Y.-J."/>
        </authorList>
    </citation>
    <scope>NUCLEOTIDE SEQUENCE</scope>
    <source>
        <strain evidence="2">RCEF 4871</strain>
    </source>
</reference>
<dbReference type="AlphaFoldDB" id="A0A6H0BAL7"/>
<dbReference type="GeneID" id="54603104"/>
<dbReference type="RefSeq" id="YP_009763302.1">
    <property type="nucleotide sequence ID" value="NC_047289.1"/>
</dbReference>
<keyword evidence="1" id="KW-1133">Transmembrane helix</keyword>
<keyword evidence="1" id="KW-0472">Membrane</keyword>
<feature type="transmembrane region" description="Helical" evidence="1">
    <location>
        <begin position="7"/>
        <end position="27"/>
    </location>
</feature>